<evidence type="ECO:0000256" key="9">
    <source>
        <dbReference type="ARBA" id="ARBA00030585"/>
    </source>
</evidence>
<dbReference type="Gene3D" id="1.10.8.960">
    <property type="match status" value="1"/>
</dbReference>
<protein>
    <recommendedName>
        <fullName evidence="4 11">Glutamate--cysteine ligase</fullName>
        <ecNumber evidence="3 11">6.3.2.2</ecNumber>
    </recommendedName>
    <alternativeName>
        <fullName evidence="10 11">Gamma-ECS</fullName>
    </alternativeName>
    <alternativeName>
        <fullName evidence="9 11">Gamma-glutamylcysteine synthetase</fullName>
    </alternativeName>
</protein>
<dbReference type="Proteomes" id="UP000070121">
    <property type="component" value="Unassembled WGS sequence"/>
</dbReference>
<accession>A0A135T1I4</accession>
<evidence type="ECO:0000313" key="14">
    <source>
        <dbReference type="Proteomes" id="UP000070121"/>
    </source>
</evidence>
<dbReference type="OrthoDB" id="7939818at2759"/>
<dbReference type="SUPFAM" id="SSF55931">
    <property type="entry name" value="Glutamine synthetase/guanido kinase"/>
    <property type="match status" value="1"/>
</dbReference>
<comment type="pathway">
    <text evidence="1 11">Sulfur metabolism; glutathione biosynthesis; glutathione from L-cysteine and L-glutamate: step 1/2.</text>
</comment>
<evidence type="ECO:0000256" key="10">
    <source>
        <dbReference type="ARBA" id="ARBA00032122"/>
    </source>
</evidence>
<gene>
    <name evidence="13" type="ORF">CSAL01_08086</name>
</gene>
<comment type="similarity">
    <text evidence="2 11">Belongs to the glutamate--cysteine ligase type 3 family.</text>
</comment>
<evidence type="ECO:0000256" key="11">
    <source>
        <dbReference type="RuleBase" id="RU367135"/>
    </source>
</evidence>
<keyword evidence="14" id="KW-1185">Reference proteome</keyword>
<feature type="region of interest" description="Disordered" evidence="12">
    <location>
        <begin position="525"/>
        <end position="567"/>
    </location>
</feature>
<dbReference type="PANTHER" id="PTHR11164">
    <property type="entry name" value="GLUTAMATE CYSTEINE LIGASE"/>
    <property type="match status" value="1"/>
</dbReference>
<dbReference type="FunFam" id="3.30.590.50:FF:000004">
    <property type="entry name" value="Glutamate-cysteine ligase Gcs1"/>
    <property type="match status" value="1"/>
</dbReference>
<dbReference type="Pfam" id="PF03074">
    <property type="entry name" value="GCS"/>
    <property type="match status" value="1"/>
</dbReference>
<dbReference type="FunFam" id="3.30.590.50:FF:000001">
    <property type="entry name" value="Glutamate-cysteine ligase Gcs1"/>
    <property type="match status" value="1"/>
</dbReference>
<proteinExistence type="inferred from homology"/>
<dbReference type="AlphaFoldDB" id="A0A135T1I4"/>
<dbReference type="EC" id="6.3.2.2" evidence="3 11"/>
<evidence type="ECO:0000256" key="1">
    <source>
        <dbReference type="ARBA" id="ARBA00005006"/>
    </source>
</evidence>
<evidence type="ECO:0000256" key="3">
    <source>
        <dbReference type="ARBA" id="ARBA00012220"/>
    </source>
</evidence>
<evidence type="ECO:0000256" key="4">
    <source>
        <dbReference type="ARBA" id="ARBA00014618"/>
    </source>
</evidence>
<comment type="caution">
    <text evidence="13">The sequence shown here is derived from an EMBL/GenBank/DDBJ whole genome shotgun (WGS) entry which is preliminary data.</text>
</comment>
<dbReference type="STRING" id="1209931.A0A135T1I4"/>
<evidence type="ECO:0000256" key="7">
    <source>
        <dbReference type="ARBA" id="ARBA00022741"/>
    </source>
</evidence>
<organism evidence="13 14">
    <name type="scientific">Colletotrichum salicis</name>
    <dbReference type="NCBI Taxonomy" id="1209931"/>
    <lineage>
        <taxon>Eukaryota</taxon>
        <taxon>Fungi</taxon>
        <taxon>Dikarya</taxon>
        <taxon>Ascomycota</taxon>
        <taxon>Pezizomycotina</taxon>
        <taxon>Sordariomycetes</taxon>
        <taxon>Hypocreomycetidae</taxon>
        <taxon>Glomerellales</taxon>
        <taxon>Glomerellaceae</taxon>
        <taxon>Colletotrichum</taxon>
        <taxon>Colletotrichum acutatum species complex</taxon>
    </lineage>
</organism>
<dbReference type="InterPro" id="IPR014746">
    <property type="entry name" value="Gln_synth/guanido_kin_cat_dom"/>
</dbReference>
<keyword evidence="7 11" id="KW-0547">Nucleotide-binding</keyword>
<dbReference type="EMBL" id="JFFI01002145">
    <property type="protein sequence ID" value="KXH42009.1"/>
    <property type="molecule type" value="Genomic_DNA"/>
</dbReference>
<sequence>MPEKKEIALGTPLDWPEAKKSADQVREWGIKQLLEIWNKAKSKERDAMLWGDEVEYLVVTYSKDEPKVRLSLRQAEILTALAESPDLAKEGGCVPELQEVAREQSSGTLPVFHPEFGRFMLEATPGKPWGIGFKELLDVEPDMKLRRKIAKDHMHSNEYPITLTTFPRIGCPGDFTEPYFPPSGPKLRSQFVPDEIANPHIRFPTLAANIRWRRGRKVQVNVPVFHDTNTPNPWKDPTVDRDLHNWPEDDDVRNGAAPDNHIHMDAMAFGMGSCCLQITFQAKNITEGRKMYDQLSPLGPIMLALTAATPVYKGFLANTDVRWNQISRAVDCRTPEELGEKPLQNDRWRIPKSRYASNSTYISTDPRLRREYLDPNLVIDTAIKSKLMDGGMDDRLATHFAHLFIRDPIVVFQEDLQELDLSKTDHFENLQSTNWQHMRFKPPPADNSIGWRVEFRPMEIQLTDFENAAFSVFMVLVTRAILSFDLNFYIPITKVDENMERAHAVDAVLKEKFFFRRNPFPSRQVRVNNNFTHGQHGEDTATTSSRPGSRPGSAVPSRPPTPVGPVEDEYAEMTVNDIINGSHPDTMSSSDPDGVAFPGLIPLVESYLDSVNVDVQTRCELDTYLRLISQRASGQLDTAARWLRNFVDVHPGYAHDSVVSEEVQKDIIAAVVAIGERETAGVGFAGLDIHGLPKLLGNFRRGCGGEQQQAEVSARKRKHSEQA</sequence>
<evidence type="ECO:0000256" key="2">
    <source>
        <dbReference type="ARBA" id="ARBA00008100"/>
    </source>
</evidence>
<dbReference type="GO" id="GO:0004357">
    <property type="term" value="F:glutamate-cysteine ligase activity"/>
    <property type="evidence" value="ECO:0007669"/>
    <property type="project" value="UniProtKB-UniRule"/>
</dbReference>
<dbReference type="Gene3D" id="3.30.590.50">
    <property type="match status" value="2"/>
</dbReference>
<keyword evidence="8 11" id="KW-0067">ATP-binding</keyword>
<comment type="catalytic activity">
    <reaction evidence="11">
        <text>L-cysteine + L-glutamate + ATP = gamma-L-glutamyl-L-cysteine + ADP + phosphate + H(+)</text>
        <dbReference type="Rhea" id="RHEA:13285"/>
        <dbReference type="ChEBI" id="CHEBI:15378"/>
        <dbReference type="ChEBI" id="CHEBI:29985"/>
        <dbReference type="ChEBI" id="CHEBI:30616"/>
        <dbReference type="ChEBI" id="CHEBI:35235"/>
        <dbReference type="ChEBI" id="CHEBI:43474"/>
        <dbReference type="ChEBI" id="CHEBI:58173"/>
        <dbReference type="ChEBI" id="CHEBI:456216"/>
        <dbReference type="EC" id="6.3.2.2"/>
    </reaction>
</comment>
<reference evidence="13 14" key="1">
    <citation type="submission" date="2014-02" db="EMBL/GenBank/DDBJ databases">
        <title>The genome sequence of Colletotrichum salicis CBS 607.94.</title>
        <authorList>
            <person name="Baroncelli R."/>
            <person name="Thon M.R."/>
        </authorList>
    </citation>
    <scope>NUCLEOTIDE SEQUENCE [LARGE SCALE GENOMIC DNA]</scope>
    <source>
        <strain evidence="13 14">CBS 607.94</strain>
    </source>
</reference>
<evidence type="ECO:0000256" key="12">
    <source>
        <dbReference type="SAM" id="MobiDB-lite"/>
    </source>
</evidence>
<evidence type="ECO:0000256" key="8">
    <source>
        <dbReference type="ARBA" id="ARBA00022840"/>
    </source>
</evidence>
<evidence type="ECO:0000256" key="5">
    <source>
        <dbReference type="ARBA" id="ARBA00022598"/>
    </source>
</evidence>
<dbReference type="GO" id="GO:0005524">
    <property type="term" value="F:ATP binding"/>
    <property type="evidence" value="ECO:0007669"/>
    <property type="project" value="UniProtKB-UniRule"/>
</dbReference>
<keyword evidence="6 11" id="KW-0317">Glutathione biosynthesis</keyword>
<dbReference type="GO" id="GO:0006750">
    <property type="term" value="P:glutathione biosynthetic process"/>
    <property type="evidence" value="ECO:0007669"/>
    <property type="project" value="UniProtKB-UniRule"/>
</dbReference>
<evidence type="ECO:0000313" key="13">
    <source>
        <dbReference type="EMBL" id="KXH42009.1"/>
    </source>
</evidence>
<name>A0A135T1I4_9PEZI</name>
<evidence type="ECO:0000256" key="6">
    <source>
        <dbReference type="ARBA" id="ARBA00022684"/>
    </source>
</evidence>
<dbReference type="PANTHER" id="PTHR11164:SF0">
    <property type="entry name" value="GLUTAMATE--CYSTEINE LIGASE CATALYTIC SUBUNIT"/>
    <property type="match status" value="1"/>
</dbReference>
<dbReference type="InterPro" id="IPR004308">
    <property type="entry name" value="GCS"/>
</dbReference>
<keyword evidence="5 11" id="KW-0436">Ligase</keyword>
<dbReference type="UniPathway" id="UPA00142">
    <property type="reaction ID" value="UER00209"/>
</dbReference>
<dbReference type="GO" id="GO:0017109">
    <property type="term" value="C:glutamate-cysteine ligase complex"/>
    <property type="evidence" value="ECO:0007669"/>
    <property type="project" value="TreeGrafter"/>
</dbReference>